<protein>
    <submittedName>
        <fullName evidence="2">Uncharacterized protein</fullName>
    </submittedName>
</protein>
<sequence length="117" mass="12165">MSMSLEHKHHGLRLLGRLVTGSVAAGSAKVTLKALTRSVRAAVPRTGLPLTVCQAGIPAKLRETGLHVRPCTEVVTVLQDDLGAMMQIAVAGRSCRAILAMMLQALAGAMLVSGLAL</sequence>
<evidence type="ECO:0000313" key="2">
    <source>
        <dbReference type="EMBL" id="EEY57417.1"/>
    </source>
</evidence>
<dbReference type="VEuPathDB" id="FungiDB:PITG_11269"/>
<evidence type="ECO:0000256" key="1">
    <source>
        <dbReference type="SAM" id="Phobius"/>
    </source>
</evidence>
<dbReference type="HOGENOM" id="CLU_2089537_0_0_1"/>
<feature type="transmembrane region" description="Helical" evidence="1">
    <location>
        <begin position="95"/>
        <end position="116"/>
    </location>
</feature>
<proteinExistence type="predicted"/>
<evidence type="ECO:0000313" key="3">
    <source>
        <dbReference type="Proteomes" id="UP000006643"/>
    </source>
</evidence>
<name>D0NGL6_PHYIT</name>
<accession>D0NGL6</accession>
<dbReference type="Proteomes" id="UP000006643">
    <property type="component" value="Unassembled WGS sequence"/>
</dbReference>
<keyword evidence="3" id="KW-1185">Reference proteome</keyword>
<dbReference type="GeneID" id="9476421"/>
<dbReference type="InParanoid" id="D0NGL6"/>
<keyword evidence="1" id="KW-1133">Transmembrane helix</keyword>
<keyword evidence="1" id="KW-0812">Transmembrane</keyword>
<organism evidence="2 3">
    <name type="scientific">Phytophthora infestans (strain T30-4)</name>
    <name type="common">Potato late blight agent</name>
    <dbReference type="NCBI Taxonomy" id="403677"/>
    <lineage>
        <taxon>Eukaryota</taxon>
        <taxon>Sar</taxon>
        <taxon>Stramenopiles</taxon>
        <taxon>Oomycota</taxon>
        <taxon>Peronosporomycetes</taxon>
        <taxon>Peronosporales</taxon>
        <taxon>Peronosporaceae</taxon>
        <taxon>Phytophthora</taxon>
    </lineage>
</organism>
<dbReference type="KEGG" id="pif:PITG_11269"/>
<dbReference type="EMBL" id="DS028136">
    <property type="protein sequence ID" value="EEY57417.1"/>
    <property type="molecule type" value="Genomic_DNA"/>
</dbReference>
<dbReference type="AlphaFoldDB" id="D0NGL6"/>
<dbReference type="RefSeq" id="XP_002902027.1">
    <property type="nucleotide sequence ID" value="XM_002901981.1"/>
</dbReference>
<reference evidence="3" key="1">
    <citation type="journal article" date="2009" name="Nature">
        <title>Genome sequence and analysis of the Irish potato famine pathogen Phytophthora infestans.</title>
        <authorList>
            <consortium name="The Broad Institute Genome Sequencing Platform"/>
            <person name="Haas B.J."/>
            <person name="Kamoun S."/>
            <person name="Zody M.C."/>
            <person name="Jiang R.H."/>
            <person name="Handsaker R.E."/>
            <person name="Cano L.M."/>
            <person name="Grabherr M."/>
            <person name="Kodira C.D."/>
            <person name="Raffaele S."/>
            <person name="Torto-Alalibo T."/>
            <person name="Bozkurt T.O."/>
            <person name="Ah-Fong A.M."/>
            <person name="Alvarado L."/>
            <person name="Anderson V.L."/>
            <person name="Armstrong M.R."/>
            <person name="Avrova A."/>
            <person name="Baxter L."/>
            <person name="Beynon J."/>
            <person name="Boevink P.C."/>
            <person name="Bollmann S.R."/>
            <person name="Bos J.I."/>
            <person name="Bulone V."/>
            <person name="Cai G."/>
            <person name="Cakir C."/>
            <person name="Carrington J.C."/>
            <person name="Chawner M."/>
            <person name="Conti L."/>
            <person name="Costanzo S."/>
            <person name="Ewan R."/>
            <person name="Fahlgren N."/>
            <person name="Fischbach M.A."/>
            <person name="Fugelstad J."/>
            <person name="Gilroy E.M."/>
            <person name="Gnerre S."/>
            <person name="Green P.J."/>
            <person name="Grenville-Briggs L.J."/>
            <person name="Griffith J."/>
            <person name="Grunwald N.J."/>
            <person name="Horn K."/>
            <person name="Horner N.R."/>
            <person name="Hu C.H."/>
            <person name="Huitema E."/>
            <person name="Jeong D.H."/>
            <person name="Jones A.M."/>
            <person name="Jones J.D."/>
            <person name="Jones R.W."/>
            <person name="Karlsson E.K."/>
            <person name="Kunjeti S.G."/>
            <person name="Lamour K."/>
            <person name="Liu Z."/>
            <person name="Ma L."/>
            <person name="Maclean D."/>
            <person name="Chibucos M.C."/>
            <person name="McDonald H."/>
            <person name="McWalters J."/>
            <person name="Meijer H.J."/>
            <person name="Morgan W."/>
            <person name="Morris P.F."/>
            <person name="Munro C.A."/>
            <person name="O'Neill K."/>
            <person name="Ospina-Giraldo M."/>
            <person name="Pinzon A."/>
            <person name="Pritchard L."/>
            <person name="Ramsahoye B."/>
            <person name="Ren Q."/>
            <person name="Restrepo S."/>
            <person name="Roy S."/>
            <person name="Sadanandom A."/>
            <person name="Savidor A."/>
            <person name="Schornack S."/>
            <person name="Schwartz D.C."/>
            <person name="Schumann U.D."/>
            <person name="Schwessinger B."/>
            <person name="Seyer L."/>
            <person name="Sharpe T."/>
            <person name="Silvar C."/>
            <person name="Song J."/>
            <person name="Studholme D.J."/>
            <person name="Sykes S."/>
            <person name="Thines M."/>
            <person name="van de Vondervoort P.J."/>
            <person name="Phuntumart V."/>
            <person name="Wawra S."/>
            <person name="Weide R."/>
            <person name="Win J."/>
            <person name="Young C."/>
            <person name="Zhou S."/>
            <person name="Fry W."/>
            <person name="Meyers B.C."/>
            <person name="van West P."/>
            <person name="Ristaino J."/>
            <person name="Govers F."/>
            <person name="Birch P.R."/>
            <person name="Whisson S.C."/>
            <person name="Judelson H.S."/>
            <person name="Nusbaum C."/>
        </authorList>
    </citation>
    <scope>NUCLEOTIDE SEQUENCE [LARGE SCALE GENOMIC DNA]</scope>
    <source>
        <strain evidence="3">T30-4</strain>
    </source>
</reference>
<gene>
    <name evidence="2" type="ORF">PITG_11269</name>
</gene>
<keyword evidence="1" id="KW-0472">Membrane</keyword>